<dbReference type="InterPro" id="IPR000032">
    <property type="entry name" value="HPr-like"/>
</dbReference>
<dbReference type="Pfam" id="PF00391">
    <property type="entry name" value="PEP-utilizers"/>
    <property type="match status" value="1"/>
</dbReference>
<dbReference type="Gene3D" id="3.20.20.60">
    <property type="entry name" value="Phosphoenolpyruvate-binding domains"/>
    <property type="match status" value="1"/>
</dbReference>
<dbReference type="PROSITE" id="PS00370">
    <property type="entry name" value="PEP_ENZYMES_PHOS_SITE"/>
    <property type="match status" value="1"/>
</dbReference>
<evidence type="ECO:0000256" key="2">
    <source>
        <dbReference type="ARBA" id="ARBA00001401"/>
    </source>
</evidence>
<organism evidence="17 18">
    <name type="scientific">Klebsiella variicola</name>
    <dbReference type="NCBI Taxonomy" id="244366"/>
    <lineage>
        <taxon>Bacteria</taxon>
        <taxon>Pseudomonadati</taxon>
        <taxon>Pseudomonadota</taxon>
        <taxon>Gammaproteobacteria</taxon>
        <taxon>Enterobacterales</taxon>
        <taxon>Enterobacteriaceae</taxon>
        <taxon>Klebsiella/Raoultella group</taxon>
        <taxon>Klebsiella</taxon>
        <taxon>Klebsiella pneumoniae complex</taxon>
    </lineage>
</organism>
<dbReference type="InterPro" id="IPR008731">
    <property type="entry name" value="PTS_EIN"/>
</dbReference>
<dbReference type="CDD" id="cd00367">
    <property type="entry name" value="PTS-HPr_like"/>
    <property type="match status" value="1"/>
</dbReference>
<dbReference type="InterPro" id="IPR040442">
    <property type="entry name" value="Pyrv_kinase-like_dom_sf"/>
</dbReference>
<keyword evidence="9" id="KW-0762">Sugar transport</keyword>
<dbReference type="InterPro" id="IPR016152">
    <property type="entry name" value="PTrfase/Anion_transptr"/>
</dbReference>
<dbReference type="GO" id="GO:0009401">
    <property type="term" value="P:phosphoenolpyruvate-dependent sugar phosphotransferase system"/>
    <property type="evidence" value="ECO:0007669"/>
    <property type="project" value="UniProtKB-KW"/>
</dbReference>
<dbReference type="PROSITE" id="PS51094">
    <property type="entry name" value="PTS_EIIA_TYPE_2"/>
    <property type="match status" value="1"/>
</dbReference>
<dbReference type="SUPFAM" id="SSF47831">
    <property type="entry name" value="Enzyme I of the PEP:sugar phosphotransferase system HPr-binding (sub)domain"/>
    <property type="match status" value="1"/>
</dbReference>
<comment type="subcellular location">
    <subcellularLocation>
        <location evidence="4">Cytoplasm</location>
    </subcellularLocation>
</comment>
<dbReference type="GO" id="GO:0008965">
    <property type="term" value="F:phosphoenolpyruvate-protein phosphotransferase activity"/>
    <property type="evidence" value="ECO:0007669"/>
    <property type="project" value="UniProtKB-EC"/>
</dbReference>
<dbReference type="SUPFAM" id="SSF51621">
    <property type="entry name" value="Phosphoenolpyruvate/pyruvate domain"/>
    <property type="match status" value="1"/>
</dbReference>
<keyword evidence="12" id="KW-0479">Metal-binding</keyword>
<dbReference type="NCBIfam" id="TIGR01417">
    <property type="entry name" value="PTS_I_fam"/>
    <property type="match status" value="1"/>
</dbReference>
<dbReference type="AlphaFoldDB" id="A0A7H4MH23"/>
<name>A0A7H4MH23_KLEVA</name>
<dbReference type="GO" id="GO:0005737">
    <property type="term" value="C:cytoplasm"/>
    <property type="evidence" value="ECO:0007669"/>
    <property type="project" value="UniProtKB-SubCell"/>
</dbReference>
<evidence type="ECO:0000256" key="4">
    <source>
        <dbReference type="ARBA" id="ARBA00004496"/>
    </source>
</evidence>
<keyword evidence="11" id="KW-0598">Phosphotransferase system</keyword>
<feature type="domain" description="PTS EIIA type-2" evidence="15">
    <location>
        <begin position="688"/>
        <end position="830"/>
    </location>
</feature>
<proteinExistence type="inferred from homology"/>
<evidence type="ECO:0000256" key="11">
    <source>
        <dbReference type="ARBA" id="ARBA00022683"/>
    </source>
</evidence>
<keyword evidence="7" id="KW-0963">Cytoplasm</keyword>
<dbReference type="GO" id="GO:0046872">
    <property type="term" value="F:metal ion binding"/>
    <property type="evidence" value="ECO:0007669"/>
    <property type="project" value="UniProtKB-KW"/>
</dbReference>
<evidence type="ECO:0000256" key="3">
    <source>
        <dbReference type="ARBA" id="ARBA00001946"/>
    </source>
</evidence>
<sequence length="875" mass="95775">MALVIEFTCDLPNGVHARPASLVETLCNRFSSAVEWRNLRRETGGNAKSALAIIGSNTLKGDACQLLISGEDEAEAFAALTAFMRDEFPHCDAPLPAAPTLDVQPVPESLSRLNPTLFHAHPVCAGSAGGTLVHLKSRDLHELGELPVAASPEQEQAALDNGLRLLVKDIELRLLDNDGTASAILEAHRSLATDASLRQHLLGGILTGLSCAQAIVATGDHFCAQFRDSGNSYLQERVLDVRDVCFQLLQHIYGEARFPAPGQLREAAICLADELTPSQFLELDKTHLKGLLLRSGGTTSHTVILARSFNIPTLVGVDLAALLPWVDTQVQIDGNAGLLVVDPSPAVARYYQQEAWLQAQIRQQQQVWLDKAGQTQDGIRVEIAANIAHSVEAVAAFNQGAQSVGLFRTEMLYMDRPSAPSEDELYNIFCQALEPAAGRSIIVRTMDIGGDKPVAYLNIPAENNPFLGYRAVRIYEEYQALFHTQLRAILRASAHGSLKIMIPMISSMEEILWVKERLAEAKQSLRAEQIPFDEKIPLGIMLEVPSVMFIIDQCCEEVDFFSIGSNDLTQYLLAVDRDNAKVTRHYNSLNPAFLRALDYAVQAVHRQGKWIGLCGELGAKGSVLPLLVGLGLDELSMSAPAIPATKSRLAQLDSRACRQLLNQAMQCRTSLEVEHLLAQFRMRQQDVPLVSAECITLNSDWRSKEEVLKGMTDNLLLAGRCRYPRKLEADLWAREAVFSTGLGFSFAIPHSKSEHIEQSTISVARLAQPVVWGDEEAQFVIMLTLNKHSAGDQHMRIFLAAGAAHYARGVPPISGLRGEQRGYCRPAAPRAGTVICTPASGAGRCALYKSSTRRPPLAREQQISILCWLAFSSSL</sequence>
<dbReference type="InterPro" id="IPR006318">
    <property type="entry name" value="PTS_EI-like"/>
</dbReference>
<keyword evidence="10 17" id="KW-0808">Transferase</keyword>
<keyword evidence="14" id="KW-0460">Magnesium</keyword>
<dbReference type="EMBL" id="UGKR01000003">
    <property type="protein sequence ID" value="STS89623.1"/>
    <property type="molecule type" value="Genomic_DNA"/>
</dbReference>
<evidence type="ECO:0000256" key="1">
    <source>
        <dbReference type="ARBA" id="ARBA00000683"/>
    </source>
</evidence>
<dbReference type="InterPro" id="IPR001020">
    <property type="entry name" value="PTS_HPr_His_P_site"/>
</dbReference>
<dbReference type="Gene3D" id="3.30.1340.10">
    <property type="entry name" value="HPr-like"/>
    <property type="match status" value="1"/>
</dbReference>
<gene>
    <name evidence="17" type="primary">fryA</name>
    <name evidence="17" type="ORF">NCTC9177_03506</name>
</gene>
<dbReference type="Gene3D" id="3.50.30.10">
    <property type="entry name" value="Phosphohistidine domain"/>
    <property type="match status" value="1"/>
</dbReference>
<dbReference type="PROSITE" id="PS00369">
    <property type="entry name" value="PTS_HPR_HIS"/>
    <property type="match status" value="1"/>
</dbReference>
<dbReference type="SUPFAM" id="SSF52009">
    <property type="entry name" value="Phosphohistidine domain"/>
    <property type="match status" value="1"/>
</dbReference>
<dbReference type="Pfam" id="PF05524">
    <property type="entry name" value="PEP-utilisers_N"/>
    <property type="match status" value="1"/>
</dbReference>
<dbReference type="InterPro" id="IPR036637">
    <property type="entry name" value="Phosphohistidine_dom_sf"/>
</dbReference>
<dbReference type="InterPro" id="IPR000121">
    <property type="entry name" value="PEP_util_C"/>
</dbReference>
<evidence type="ECO:0000313" key="18">
    <source>
        <dbReference type="Proteomes" id="UP000254545"/>
    </source>
</evidence>
<keyword evidence="8" id="KW-0597">Phosphoprotein</keyword>
<dbReference type="SUPFAM" id="SSF55594">
    <property type="entry name" value="HPr-like"/>
    <property type="match status" value="1"/>
</dbReference>
<comment type="caution">
    <text evidence="17">The sequence shown here is derived from an EMBL/GenBank/DDBJ whole genome shotgun (WGS) entry which is preliminary data.</text>
</comment>
<evidence type="ECO:0000256" key="8">
    <source>
        <dbReference type="ARBA" id="ARBA00022553"/>
    </source>
</evidence>
<evidence type="ECO:0000256" key="13">
    <source>
        <dbReference type="ARBA" id="ARBA00022777"/>
    </source>
</evidence>
<keyword evidence="6" id="KW-0813">Transport</keyword>
<keyword evidence="13" id="KW-0418">Kinase</keyword>
<dbReference type="CDD" id="cd00211">
    <property type="entry name" value="PTS_IIA_fru"/>
    <property type="match status" value="1"/>
</dbReference>
<evidence type="ECO:0000256" key="14">
    <source>
        <dbReference type="ARBA" id="ARBA00022842"/>
    </source>
</evidence>
<dbReference type="Gene3D" id="1.10.274.10">
    <property type="entry name" value="PtsI, HPr-binding domain"/>
    <property type="match status" value="1"/>
</dbReference>
<dbReference type="PRINTS" id="PR01736">
    <property type="entry name" value="PHPHTRNFRASE"/>
</dbReference>
<feature type="domain" description="HPr" evidence="16">
    <location>
        <begin position="2"/>
        <end position="91"/>
    </location>
</feature>
<comment type="cofactor">
    <cofactor evidence="3">
        <name>Mg(2+)</name>
        <dbReference type="ChEBI" id="CHEBI:18420"/>
    </cofactor>
</comment>
<dbReference type="PANTHER" id="PTHR46244:SF4">
    <property type="entry name" value="MULTIPHOSPHORYL TRANSFER PROTEIN 1-RELATED"/>
    <property type="match status" value="1"/>
</dbReference>
<evidence type="ECO:0000256" key="6">
    <source>
        <dbReference type="ARBA" id="ARBA00022448"/>
    </source>
</evidence>
<dbReference type="PANTHER" id="PTHR46244">
    <property type="entry name" value="PHOSPHOENOLPYRUVATE-PROTEIN PHOSPHOTRANSFERASE"/>
    <property type="match status" value="1"/>
</dbReference>
<dbReference type="InterPro" id="IPR008279">
    <property type="entry name" value="PEP-util_enz_mobile_dom"/>
</dbReference>
<evidence type="ECO:0000259" key="16">
    <source>
        <dbReference type="PROSITE" id="PS51350"/>
    </source>
</evidence>
<dbReference type="InterPro" id="IPR050499">
    <property type="entry name" value="PEP-utilizing_PTS_enzyme"/>
</dbReference>
<evidence type="ECO:0000259" key="15">
    <source>
        <dbReference type="PROSITE" id="PS51094"/>
    </source>
</evidence>
<dbReference type="InterPro" id="IPR023151">
    <property type="entry name" value="PEP_util_CS"/>
</dbReference>
<evidence type="ECO:0000256" key="10">
    <source>
        <dbReference type="ARBA" id="ARBA00022679"/>
    </source>
</evidence>
<evidence type="ECO:0000256" key="5">
    <source>
        <dbReference type="ARBA" id="ARBA00007837"/>
    </source>
</evidence>
<dbReference type="Pfam" id="PF00381">
    <property type="entry name" value="PTS-HPr"/>
    <property type="match status" value="1"/>
</dbReference>
<comment type="similarity">
    <text evidence="5">Belongs to the PEP-utilizing enzyme family.</text>
</comment>
<dbReference type="InterPro" id="IPR035895">
    <property type="entry name" value="HPr-like_sf"/>
</dbReference>
<comment type="catalytic activity">
    <reaction evidence="1">
        <text>L-histidyl-[protein] + phosphoenolpyruvate = N(pros)-phospho-L-histidyl-[protein] + pyruvate</text>
        <dbReference type="Rhea" id="RHEA:23880"/>
        <dbReference type="Rhea" id="RHEA-COMP:9745"/>
        <dbReference type="Rhea" id="RHEA-COMP:9746"/>
        <dbReference type="ChEBI" id="CHEBI:15361"/>
        <dbReference type="ChEBI" id="CHEBI:29979"/>
        <dbReference type="ChEBI" id="CHEBI:58702"/>
        <dbReference type="ChEBI" id="CHEBI:64837"/>
        <dbReference type="EC" id="2.7.3.9"/>
    </reaction>
</comment>
<dbReference type="SUPFAM" id="SSF55804">
    <property type="entry name" value="Phoshotransferase/anion transport protein"/>
    <property type="match status" value="1"/>
</dbReference>
<protein>
    <submittedName>
        <fullName evidence="17">PTS system phosphoenolpyruvate-protein phosphotransferase</fullName>
    </submittedName>
</protein>
<accession>A0A7H4MH23</accession>
<evidence type="ECO:0000256" key="12">
    <source>
        <dbReference type="ARBA" id="ARBA00022723"/>
    </source>
</evidence>
<comment type="catalytic activity">
    <reaction evidence="2">
        <text>D-fructose(out) + N(pros)-phospho-L-histidyl-[protein] = D-fructose 1-phosphate(in) + L-histidyl-[protein]</text>
        <dbReference type="Rhea" id="RHEA:49252"/>
        <dbReference type="Rhea" id="RHEA-COMP:9745"/>
        <dbReference type="Rhea" id="RHEA-COMP:9746"/>
        <dbReference type="ChEBI" id="CHEBI:29979"/>
        <dbReference type="ChEBI" id="CHEBI:37721"/>
        <dbReference type="ChEBI" id="CHEBI:58674"/>
        <dbReference type="ChEBI" id="CHEBI:64837"/>
        <dbReference type="EC" id="2.7.1.202"/>
    </reaction>
</comment>
<evidence type="ECO:0000256" key="7">
    <source>
        <dbReference type="ARBA" id="ARBA00022490"/>
    </source>
</evidence>
<dbReference type="PROSITE" id="PS00742">
    <property type="entry name" value="PEP_ENZYMES_2"/>
    <property type="match status" value="1"/>
</dbReference>
<dbReference type="Proteomes" id="UP000254545">
    <property type="component" value="Unassembled WGS sequence"/>
</dbReference>
<dbReference type="Gene3D" id="3.40.930.10">
    <property type="entry name" value="Mannitol-specific EII, Chain A"/>
    <property type="match status" value="1"/>
</dbReference>
<dbReference type="InterPro" id="IPR018274">
    <property type="entry name" value="PEP_util_AS"/>
</dbReference>
<evidence type="ECO:0000313" key="17">
    <source>
        <dbReference type="EMBL" id="STS89623.1"/>
    </source>
</evidence>
<evidence type="ECO:0000256" key="9">
    <source>
        <dbReference type="ARBA" id="ARBA00022597"/>
    </source>
</evidence>
<dbReference type="Pfam" id="PF00359">
    <property type="entry name" value="PTS_EIIA_2"/>
    <property type="match status" value="1"/>
</dbReference>
<dbReference type="GO" id="GO:0016301">
    <property type="term" value="F:kinase activity"/>
    <property type="evidence" value="ECO:0007669"/>
    <property type="project" value="UniProtKB-KW"/>
</dbReference>
<dbReference type="InterPro" id="IPR036618">
    <property type="entry name" value="PtsI_HPr-bd_sf"/>
</dbReference>
<keyword evidence="17" id="KW-0670">Pyruvate</keyword>
<dbReference type="InterPro" id="IPR015813">
    <property type="entry name" value="Pyrv/PenolPyrv_kinase-like_dom"/>
</dbReference>
<reference evidence="17 18" key="1">
    <citation type="submission" date="2018-06" db="EMBL/GenBank/DDBJ databases">
        <authorList>
            <consortium name="Pathogen Informatics"/>
            <person name="Doyle S."/>
        </authorList>
    </citation>
    <scope>NUCLEOTIDE SEQUENCE [LARGE SCALE GENOMIC DNA]</scope>
    <source>
        <strain evidence="17 18">NCTC9177</strain>
    </source>
</reference>
<dbReference type="PROSITE" id="PS51350">
    <property type="entry name" value="PTS_HPR_DOM"/>
    <property type="match status" value="1"/>
</dbReference>
<dbReference type="Pfam" id="PF02896">
    <property type="entry name" value="PEP-utilizers_C"/>
    <property type="match status" value="1"/>
</dbReference>
<dbReference type="InterPro" id="IPR002178">
    <property type="entry name" value="PTS_EIIA_type-2_dom"/>
</dbReference>